<reference evidence="2" key="1">
    <citation type="submission" date="2009-07" db="EMBL/GenBank/DDBJ databases">
        <title>Complete genome sequence of Rothia mucilaginosa DJ.</title>
        <authorList>
            <person name="Yamane K."/>
            <person name="Nambu T."/>
            <person name="Mashimo C."/>
            <person name="Sugimori C."/>
            <person name="Yamanaka T."/>
            <person name="Leung K."/>
            <person name="Fukushima H."/>
        </authorList>
    </citation>
    <scope>NUCLEOTIDE SEQUENCE [LARGE SCALE GENOMIC DNA]</scope>
    <source>
        <strain evidence="2">DY-18</strain>
    </source>
</reference>
<sequence length="529" mass="54594">MQVGDRFVRLGGDAGDTVPAVVCRSELFQVAVHAVRLVELRGITHSSGELAEYSQQLAVSSRVEQGGVHAVLNLHASLRGVTCHSGGTCVSVLHVVDRVLVALGSQQAQVNVDGGVHRVAGQLVAGCVNANSLDQVLEGDHGAGTLGHADGLAVLDQVHQLTDHDLNLVGAVAKNLGDSLQTAHVAVVVSTEHVNRHVGGVYCAGHLVLVVGDIARHVGVVAVRLNDHAVLVVAVVGGAHPPCAVSLEELTVLAHSVEQGVHLAAFEHGVLVEEHVEVSTECRQGLLDLIEHQVSTDFAENLFGVLSLKRVGALSQNLVLNVNNVRASVAVLGGLLTASSGNQGAHETVNLSAVVVEVVFTHDVSALSLKDAGERITDGSPAGATQVDGAGGVRGNELKVNGLTSELVAAAVCFTSLNDGGGKLTSSCGVQGDVQEAGASNIYGCNTGDGANLLCQKSCYLTRVLAHLLGELQSDVSCPVAVFTGLGALHSDGGQFSALHEGQLAGGNGFFKGKRNGFREFFRSHNKLF</sequence>
<dbReference type="STRING" id="680646.RMDY18_13120"/>
<keyword evidence="2" id="KW-1185">Reference proteome</keyword>
<gene>
    <name evidence="1" type="ordered locus">RMDY18_13120</name>
</gene>
<accession>D2NU18</accession>
<organism evidence="1 2">
    <name type="scientific">Rothia mucilaginosa (strain DY-18)</name>
    <name type="common">Stomatococcus mucilaginosus</name>
    <dbReference type="NCBI Taxonomy" id="680646"/>
    <lineage>
        <taxon>Bacteria</taxon>
        <taxon>Bacillati</taxon>
        <taxon>Actinomycetota</taxon>
        <taxon>Actinomycetes</taxon>
        <taxon>Micrococcales</taxon>
        <taxon>Micrococcaceae</taxon>
        <taxon>Rothia</taxon>
    </lineage>
</organism>
<dbReference type="HOGENOM" id="CLU_514700_0_0_11"/>
<dbReference type="AlphaFoldDB" id="D2NU18"/>
<dbReference type="Proteomes" id="UP000001883">
    <property type="component" value="Chromosome"/>
</dbReference>
<proteinExistence type="predicted"/>
<protein>
    <submittedName>
        <fullName evidence="1">Uncharacterized protein</fullName>
    </submittedName>
</protein>
<evidence type="ECO:0000313" key="2">
    <source>
        <dbReference type="Proteomes" id="UP000001883"/>
    </source>
</evidence>
<reference evidence="1 2" key="2">
    <citation type="journal article" date="2010" name="J Osaka Dent Univ">
        <title>Isolation and identification of Rothia mucilaginosa from persistent apical periodontitis lesions.</title>
        <authorList>
            <person name="Yamane K."/>
            <person name="Yoshida M."/>
            <person name="Fujihira T."/>
            <person name="Baba T."/>
            <person name="Tsuji N."/>
            <person name="Hayashi H."/>
            <person name="Sugimori C."/>
            <person name="Yamanaka T."/>
            <person name="Mashimo C."/>
            <person name="Nambu T."/>
            <person name="Kawai H."/>
            <person name="Fukushima H."/>
        </authorList>
    </citation>
    <scope>NUCLEOTIDE SEQUENCE [LARGE SCALE GENOMIC DNA]</scope>
    <source>
        <strain evidence="1 2">DY-18</strain>
    </source>
</reference>
<evidence type="ECO:0000313" key="1">
    <source>
        <dbReference type="EMBL" id="BAI65144.1"/>
    </source>
</evidence>
<dbReference type="EMBL" id="AP011540">
    <property type="protein sequence ID" value="BAI65144.1"/>
    <property type="molecule type" value="Genomic_DNA"/>
</dbReference>
<reference evidence="1 2" key="3">
    <citation type="journal article" date="2010" name="Sequencing">
        <title>Complete Genome Sequence of Rothia mucilaginosa DY-18: A Clinical Isolate with Dense Meshwork-Like Structures from a Persistent Apical Periodontitis Lesion.</title>
        <authorList>
            <person name="Yamane K."/>
            <person name="Nambu T."/>
            <person name="Yamanaka T."/>
            <person name="Mashimo C."/>
            <person name="Sugimori C."/>
            <person name="Leung K.-P."/>
            <person name="Fukushima H."/>
        </authorList>
    </citation>
    <scope>NUCLEOTIDE SEQUENCE [LARGE SCALE GENOMIC DNA]</scope>
    <source>
        <strain evidence="1 2">DY-18</strain>
    </source>
</reference>
<dbReference type="KEGG" id="rmu:RMDY18_13120"/>
<name>D2NU18_ROTMD</name>